<comment type="caution">
    <text evidence="2">The sequence shown here is derived from an EMBL/GenBank/DDBJ whole genome shotgun (WGS) entry which is preliminary data.</text>
</comment>
<proteinExistence type="predicted"/>
<feature type="region of interest" description="Disordered" evidence="1">
    <location>
        <begin position="28"/>
        <end position="79"/>
    </location>
</feature>
<dbReference type="EMBL" id="JBHSZG010000001">
    <property type="protein sequence ID" value="MFC7136784.1"/>
    <property type="molecule type" value="Genomic_DNA"/>
</dbReference>
<organism evidence="2 3">
    <name type="scientific">Halobaculum litoreum</name>
    <dbReference type="NCBI Taxonomy" id="3031998"/>
    <lineage>
        <taxon>Archaea</taxon>
        <taxon>Methanobacteriati</taxon>
        <taxon>Methanobacteriota</taxon>
        <taxon>Stenosarchaea group</taxon>
        <taxon>Halobacteria</taxon>
        <taxon>Halobacteriales</taxon>
        <taxon>Haloferacaceae</taxon>
        <taxon>Halobaculum</taxon>
    </lineage>
</organism>
<accession>A0ABD5XNX9</accession>
<name>A0ABD5XNX9_9EURY</name>
<feature type="compositionally biased region" description="Low complexity" evidence="1">
    <location>
        <begin position="40"/>
        <end position="59"/>
    </location>
</feature>
<sequence length="79" mass="8736">MITVGSTYYEAWGRFFEQRTSGDVVVDHGNETATVERSCRSTPTSTTPSRRPRPAASTRTPDRRPTPTTSACSSRRPTT</sequence>
<evidence type="ECO:0000313" key="3">
    <source>
        <dbReference type="Proteomes" id="UP001596368"/>
    </source>
</evidence>
<reference evidence="2 3" key="1">
    <citation type="journal article" date="2019" name="Int. J. Syst. Evol. Microbiol.">
        <title>The Global Catalogue of Microorganisms (GCM) 10K type strain sequencing project: providing services to taxonomists for standard genome sequencing and annotation.</title>
        <authorList>
            <consortium name="The Broad Institute Genomics Platform"/>
            <consortium name="The Broad Institute Genome Sequencing Center for Infectious Disease"/>
            <person name="Wu L."/>
            <person name="Ma J."/>
        </authorList>
    </citation>
    <scope>NUCLEOTIDE SEQUENCE [LARGE SCALE GENOMIC DNA]</scope>
    <source>
        <strain evidence="2 3">DT92</strain>
    </source>
</reference>
<evidence type="ECO:0000313" key="2">
    <source>
        <dbReference type="EMBL" id="MFC7136784.1"/>
    </source>
</evidence>
<protein>
    <submittedName>
        <fullName evidence="2">Uncharacterized protein</fullName>
    </submittedName>
</protein>
<keyword evidence="3" id="KW-1185">Reference proteome</keyword>
<gene>
    <name evidence="2" type="ORF">ACFQRB_10355</name>
</gene>
<dbReference type="AlphaFoldDB" id="A0ABD5XNX9"/>
<dbReference type="Proteomes" id="UP001596368">
    <property type="component" value="Unassembled WGS sequence"/>
</dbReference>
<evidence type="ECO:0000256" key="1">
    <source>
        <dbReference type="SAM" id="MobiDB-lite"/>
    </source>
</evidence>